<protein>
    <submittedName>
        <fullName evidence="1">Uncharacterized protein</fullName>
    </submittedName>
</protein>
<gene>
    <name evidence="1" type="ORF">WN55_00436</name>
</gene>
<dbReference type="Proteomes" id="UP000076502">
    <property type="component" value="Unassembled WGS sequence"/>
</dbReference>
<dbReference type="EMBL" id="KQ434893">
    <property type="protein sequence ID" value="KZC10684.1"/>
    <property type="molecule type" value="Genomic_DNA"/>
</dbReference>
<proteinExistence type="predicted"/>
<evidence type="ECO:0000313" key="1">
    <source>
        <dbReference type="EMBL" id="KZC10684.1"/>
    </source>
</evidence>
<dbReference type="AlphaFoldDB" id="A0A154PGU0"/>
<accession>A0A154PGU0</accession>
<reference evidence="1 2" key="1">
    <citation type="submission" date="2015-07" db="EMBL/GenBank/DDBJ databases">
        <title>The genome of Dufourea novaeangliae.</title>
        <authorList>
            <person name="Pan H."/>
            <person name="Kapheim K."/>
        </authorList>
    </citation>
    <scope>NUCLEOTIDE SEQUENCE [LARGE SCALE GENOMIC DNA]</scope>
    <source>
        <strain evidence="1">0120121106</strain>
        <tissue evidence="1">Whole body</tissue>
    </source>
</reference>
<name>A0A154PGU0_DUFNO</name>
<sequence length="85" mass="10015">MNDYEVGKKFNFVEQCNYLEETASTPILLNYGYAVEGRALSDMHSVGWVVRSWLKSYEKKKILYVTVHLLQYNRSVETECNEQTR</sequence>
<evidence type="ECO:0000313" key="2">
    <source>
        <dbReference type="Proteomes" id="UP000076502"/>
    </source>
</evidence>
<organism evidence="1 2">
    <name type="scientific">Dufourea novaeangliae</name>
    <name type="common">Sweat bee</name>
    <dbReference type="NCBI Taxonomy" id="178035"/>
    <lineage>
        <taxon>Eukaryota</taxon>
        <taxon>Metazoa</taxon>
        <taxon>Ecdysozoa</taxon>
        <taxon>Arthropoda</taxon>
        <taxon>Hexapoda</taxon>
        <taxon>Insecta</taxon>
        <taxon>Pterygota</taxon>
        <taxon>Neoptera</taxon>
        <taxon>Endopterygota</taxon>
        <taxon>Hymenoptera</taxon>
        <taxon>Apocrita</taxon>
        <taxon>Aculeata</taxon>
        <taxon>Apoidea</taxon>
        <taxon>Anthophila</taxon>
        <taxon>Halictidae</taxon>
        <taxon>Rophitinae</taxon>
        <taxon>Dufourea</taxon>
    </lineage>
</organism>
<keyword evidence="2" id="KW-1185">Reference proteome</keyword>